<dbReference type="PROSITE" id="PS50929">
    <property type="entry name" value="ABC_TM1F"/>
    <property type="match status" value="1"/>
</dbReference>
<feature type="region of interest" description="Disordered" evidence="8">
    <location>
        <begin position="632"/>
        <end position="665"/>
    </location>
</feature>
<keyword evidence="5" id="KW-0067">ATP-binding</keyword>
<evidence type="ECO:0000256" key="2">
    <source>
        <dbReference type="ARBA" id="ARBA00022448"/>
    </source>
</evidence>
<evidence type="ECO:0000259" key="12">
    <source>
        <dbReference type="PROSITE" id="PS50929"/>
    </source>
</evidence>
<dbReference type="InterPro" id="IPR003439">
    <property type="entry name" value="ABC_transporter-like_ATP-bd"/>
</dbReference>
<keyword evidence="7 9" id="KW-0472">Membrane</keyword>
<evidence type="ECO:0000256" key="3">
    <source>
        <dbReference type="ARBA" id="ARBA00022692"/>
    </source>
</evidence>
<evidence type="ECO:0000256" key="8">
    <source>
        <dbReference type="SAM" id="MobiDB-lite"/>
    </source>
</evidence>
<dbReference type="GO" id="GO:0016887">
    <property type="term" value="F:ATP hydrolysis activity"/>
    <property type="evidence" value="ECO:0007669"/>
    <property type="project" value="InterPro"/>
</dbReference>
<name>A0A1Y1VWZ7_9FUNG</name>
<evidence type="ECO:0000256" key="10">
    <source>
        <dbReference type="SAM" id="SignalP"/>
    </source>
</evidence>
<dbReference type="InterPro" id="IPR036640">
    <property type="entry name" value="ABC1_TM_sf"/>
</dbReference>
<dbReference type="RefSeq" id="XP_040739672.1">
    <property type="nucleotide sequence ID" value="XM_040890972.1"/>
</dbReference>
<dbReference type="SUPFAM" id="SSF90123">
    <property type="entry name" value="ABC transporter transmembrane region"/>
    <property type="match status" value="1"/>
</dbReference>
<evidence type="ECO:0000256" key="7">
    <source>
        <dbReference type="ARBA" id="ARBA00023136"/>
    </source>
</evidence>
<dbReference type="OrthoDB" id="6500128at2759"/>
<dbReference type="InterPro" id="IPR027417">
    <property type="entry name" value="P-loop_NTPase"/>
</dbReference>
<feature type="domain" description="ABC transmembrane type-1" evidence="12">
    <location>
        <begin position="136"/>
        <end position="287"/>
    </location>
</feature>
<gene>
    <name evidence="13" type="ORF">DL89DRAFT_310800</name>
</gene>
<evidence type="ECO:0000256" key="6">
    <source>
        <dbReference type="ARBA" id="ARBA00022989"/>
    </source>
</evidence>
<dbReference type="SUPFAM" id="SSF52540">
    <property type="entry name" value="P-loop containing nucleoside triphosphate hydrolases"/>
    <property type="match status" value="1"/>
</dbReference>
<evidence type="ECO:0000256" key="5">
    <source>
        <dbReference type="ARBA" id="ARBA00022840"/>
    </source>
</evidence>
<evidence type="ECO:0000313" key="13">
    <source>
        <dbReference type="EMBL" id="ORX65506.1"/>
    </source>
</evidence>
<keyword evidence="2" id="KW-0813">Transport</keyword>
<keyword evidence="6 9" id="KW-1133">Transmembrane helix</keyword>
<evidence type="ECO:0000256" key="4">
    <source>
        <dbReference type="ARBA" id="ARBA00022741"/>
    </source>
</evidence>
<dbReference type="InterPro" id="IPR003593">
    <property type="entry name" value="AAA+_ATPase"/>
</dbReference>
<proteinExistence type="predicted"/>
<dbReference type="InterPro" id="IPR017871">
    <property type="entry name" value="ABC_transporter-like_CS"/>
</dbReference>
<keyword evidence="4" id="KW-0547">Nucleotide-binding</keyword>
<dbReference type="GO" id="GO:0140359">
    <property type="term" value="F:ABC-type transporter activity"/>
    <property type="evidence" value="ECO:0007669"/>
    <property type="project" value="InterPro"/>
</dbReference>
<comment type="subcellular location">
    <subcellularLocation>
        <location evidence="1">Membrane</location>
    </subcellularLocation>
</comment>
<evidence type="ECO:0000256" key="1">
    <source>
        <dbReference type="ARBA" id="ARBA00004370"/>
    </source>
</evidence>
<evidence type="ECO:0008006" key="15">
    <source>
        <dbReference type="Google" id="ProtNLM"/>
    </source>
</evidence>
<keyword evidence="10" id="KW-0732">Signal</keyword>
<dbReference type="AlphaFoldDB" id="A0A1Y1VWZ7"/>
<keyword evidence="3 9" id="KW-0812">Transmembrane</keyword>
<dbReference type="GeneID" id="63807620"/>
<keyword evidence="14" id="KW-1185">Reference proteome</keyword>
<protein>
    <recommendedName>
        <fullName evidence="15">P-loop containing nucleoside triphosphate hydrolase protein</fullName>
    </recommendedName>
</protein>
<dbReference type="Gene3D" id="1.20.1560.10">
    <property type="entry name" value="ABC transporter type 1, transmembrane domain"/>
    <property type="match status" value="1"/>
</dbReference>
<dbReference type="PROSITE" id="PS50893">
    <property type="entry name" value="ABC_TRANSPORTER_2"/>
    <property type="match status" value="1"/>
</dbReference>
<feature type="transmembrane region" description="Helical" evidence="9">
    <location>
        <begin position="232"/>
        <end position="255"/>
    </location>
</feature>
<dbReference type="GO" id="GO:0016020">
    <property type="term" value="C:membrane"/>
    <property type="evidence" value="ECO:0007669"/>
    <property type="project" value="UniProtKB-SubCell"/>
</dbReference>
<organism evidence="13 14">
    <name type="scientific">Linderina pennispora</name>
    <dbReference type="NCBI Taxonomy" id="61395"/>
    <lineage>
        <taxon>Eukaryota</taxon>
        <taxon>Fungi</taxon>
        <taxon>Fungi incertae sedis</taxon>
        <taxon>Zoopagomycota</taxon>
        <taxon>Kickxellomycotina</taxon>
        <taxon>Kickxellomycetes</taxon>
        <taxon>Kickxellales</taxon>
        <taxon>Kickxellaceae</taxon>
        <taxon>Linderina</taxon>
    </lineage>
</organism>
<reference evidence="13 14" key="1">
    <citation type="submission" date="2016-07" db="EMBL/GenBank/DDBJ databases">
        <title>Pervasive Adenine N6-methylation of Active Genes in Fungi.</title>
        <authorList>
            <consortium name="DOE Joint Genome Institute"/>
            <person name="Mondo S.J."/>
            <person name="Dannebaum R.O."/>
            <person name="Kuo R.C."/>
            <person name="Labutti K."/>
            <person name="Haridas S."/>
            <person name="Kuo A."/>
            <person name="Salamov A."/>
            <person name="Ahrendt S.R."/>
            <person name="Lipzen A."/>
            <person name="Sullivan W."/>
            <person name="Andreopoulos W.B."/>
            <person name="Clum A."/>
            <person name="Lindquist E."/>
            <person name="Daum C."/>
            <person name="Ramamoorthy G.K."/>
            <person name="Gryganskyi A."/>
            <person name="Culley D."/>
            <person name="Magnuson J.K."/>
            <person name="James T.Y."/>
            <person name="O'Malley M.A."/>
            <person name="Stajich J.E."/>
            <person name="Spatafora J.W."/>
            <person name="Visel A."/>
            <person name="Grigoriev I.V."/>
        </authorList>
    </citation>
    <scope>NUCLEOTIDE SEQUENCE [LARGE SCALE GENOMIC DNA]</scope>
    <source>
        <strain evidence="13 14">ATCC 12442</strain>
    </source>
</reference>
<evidence type="ECO:0000256" key="9">
    <source>
        <dbReference type="SAM" id="Phobius"/>
    </source>
</evidence>
<dbReference type="Proteomes" id="UP000193922">
    <property type="component" value="Unassembled WGS sequence"/>
</dbReference>
<dbReference type="EMBL" id="MCFD01000027">
    <property type="protein sequence ID" value="ORX65506.1"/>
    <property type="molecule type" value="Genomic_DNA"/>
</dbReference>
<accession>A0A1Y1VWZ7</accession>
<evidence type="ECO:0000259" key="11">
    <source>
        <dbReference type="PROSITE" id="PS50893"/>
    </source>
</evidence>
<sequence length="665" mass="73309">MLVNCVLLLLLLVVHPLPQCDYVAGRVSQIADAKLEPYELSQPLLSVLLFNWVSPILSDCRREHQVSRSDLRVPPDNCQVSSAYARFSMGAKPGQPLVRQLFSVFKVDLAIQIVYTFYNTFSDYIQPYLMQRVLRFIGRVLGGFVAWTAVRQQQWQSRGISMEIRNVLVASLTQKTLRRRAHESKSKDDSSRDSSDGRVYNILTADVSRVNKTAEMFGSVLFSPCQLIIGCFYMYQLLGIAGLFGTAMIVGVMAVGQRLIVRAKRIEAQIGRFNDQRLETISEVIHGSSLSSCLGGAQSLSKLSALNVRCSWRRCGRDRSFNGRLDGETTFTAIAVFRVLQRAIFWMPGGVSHAISIYVSLKRIDEYLHEDDVQPAGERVEAAGHDVGFSQAQLVWKRADDSAAAEEGTPLLLHGRQPEDSQAFALRNLTVRFPQGGLTIIGGPTGSGKSSLLSALVGDMTVVSANGEPWLRNATIRDNVLFGELYIRDRYEEVLRMCGLKPDLRTFVAGDQSEVGERGITLSGGQKQRVALARAIYSSRRILLIDDCLSAVDSHTAKHILHTCLLSQSPLMHVRRDDAQWRDSRKGNATGGLWCAFDDVAAASDGESQGEQAPAVQRQALEDPMPRMSTMMSAKVAADTPAAAGSQTGMQEARQLVSSSKKKCV</sequence>
<feature type="signal peptide" evidence="10">
    <location>
        <begin position="1"/>
        <end position="16"/>
    </location>
</feature>
<dbReference type="SMART" id="SM00382">
    <property type="entry name" value="AAA"/>
    <property type="match status" value="1"/>
</dbReference>
<dbReference type="Gene3D" id="3.40.50.300">
    <property type="entry name" value="P-loop containing nucleotide triphosphate hydrolases"/>
    <property type="match status" value="1"/>
</dbReference>
<dbReference type="STRING" id="61395.A0A1Y1VWZ7"/>
<dbReference type="PROSITE" id="PS00211">
    <property type="entry name" value="ABC_TRANSPORTER_1"/>
    <property type="match status" value="1"/>
</dbReference>
<dbReference type="PANTHER" id="PTHR24223">
    <property type="entry name" value="ATP-BINDING CASSETTE SUB-FAMILY C"/>
    <property type="match status" value="1"/>
</dbReference>
<comment type="caution">
    <text evidence="13">The sequence shown here is derived from an EMBL/GenBank/DDBJ whole genome shotgun (WGS) entry which is preliminary data.</text>
</comment>
<evidence type="ECO:0000313" key="14">
    <source>
        <dbReference type="Proteomes" id="UP000193922"/>
    </source>
</evidence>
<feature type="chain" id="PRO_5013163865" description="P-loop containing nucleoside triphosphate hydrolase protein" evidence="10">
    <location>
        <begin position="17"/>
        <end position="665"/>
    </location>
</feature>
<dbReference type="InterPro" id="IPR011527">
    <property type="entry name" value="ABC1_TM_dom"/>
</dbReference>
<dbReference type="Pfam" id="PF00005">
    <property type="entry name" value="ABC_tran"/>
    <property type="match status" value="1"/>
</dbReference>
<dbReference type="InterPro" id="IPR050173">
    <property type="entry name" value="ABC_transporter_C-like"/>
</dbReference>
<feature type="domain" description="ABC transporter" evidence="11">
    <location>
        <begin position="397"/>
        <end position="630"/>
    </location>
</feature>
<dbReference type="GO" id="GO:0005524">
    <property type="term" value="F:ATP binding"/>
    <property type="evidence" value="ECO:0007669"/>
    <property type="project" value="UniProtKB-KW"/>
</dbReference>